<sequence length="115" mass="12945">MVPLFFTVGGNRPVKILPNIQAQADGHPVLTYTYNIYSSANDETPAMESRQEAELLLEKKLDPNYLGHLAIEDPGKLFTYIADGNAELSTTEVQEVIENIMHYRNHPGLWNLDES</sequence>
<name>A0A563UDD5_9SPHI</name>
<keyword evidence="2" id="KW-1185">Reference proteome</keyword>
<dbReference type="RefSeq" id="WP_146381857.1">
    <property type="nucleotide sequence ID" value="NZ_VOEJ01000004.1"/>
</dbReference>
<dbReference type="AlphaFoldDB" id="A0A563UDD5"/>
<dbReference type="Proteomes" id="UP000320042">
    <property type="component" value="Unassembled WGS sequence"/>
</dbReference>
<dbReference type="EMBL" id="VOEJ01000004">
    <property type="protein sequence ID" value="TWR29368.1"/>
    <property type="molecule type" value="Genomic_DNA"/>
</dbReference>
<gene>
    <name evidence="1" type="ORF">FPZ43_10455</name>
</gene>
<comment type="caution">
    <text evidence="1">The sequence shown here is derived from an EMBL/GenBank/DDBJ whole genome shotgun (WGS) entry which is preliminary data.</text>
</comment>
<accession>A0A563UDD5</accession>
<evidence type="ECO:0000313" key="1">
    <source>
        <dbReference type="EMBL" id="TWR29368.1"/>
    </source>
</evidence>
<evidence type="ECO:0000313" key="2">
    <source>
        <dbReference type="Proteomes" id="UP000320042"/>
    </source>
</evidence>
<proteinExistence type="predicted"/>
<organism evidence="1 2">
    <name type="scientific">Mucilaginibacter pallidiroseus</name>
    <dbReference type="NCBI Taxonomy" id="2599295"/>
    <lineage>
        <taxon>Bacteria</taxon>
        <taxon>Pseudomonadati</taxon>
        <taxon>Bacteroidota</taxon>
        <taxon>Sphingobacteriia</taxon>
        <taxon>Sphingobacteriales</taxon>
        <taxon>Sphingobacteriaceae</taxon>
        <taxon>Mucilaginibacter</taxon>
    </lineage>
</organism>
<reference evidence="1 2" key="1">
    <citation type="submission" date="2019-07" db="EMBL/GenBank/DDBJ databases">
        <authorList>
            <person name="Kim J."/>
        </authorList>
    </citation>
    <scope>NUCLEOTIDE SEQUENCE [LARGE SCALE GENOMIC DNA]</scope>
    <source>
        <strain evidence="2">dk17</strain>
    </source>
</reference>
<dbReference type="OrthoDB" id="799157at2"/>
<protein>
    <submittedName>
        <fullName evidence="1">Uncharacterized protein</fullName>
    </submittedName>
</protein>